<keyword evidence="1" id="KW-0560">Oxidoreductase</keyword>
<dbReference type="PANTHER" id="PTHR13847:SF287">
    <property type="entry name" value="FAD-DEPENDENT OXIDOREDUCTASE DOMAIN-CONTAINING PROTEIN 1"/>
    <property type="match status" value="1"/>
</dbReference>
<dbReference type="GO" id="GO:0016491">
    <property type="term" value="F:oxidoreductase activity"/>
    <property type="evidence" value="ECO:0007669"/>
    <property type="project" value="UniProtKB-KW"/>
</dbReference>
<dbReference type="STRING" id="177437.HRM2_38480"/>
<feature type="domain" description="FAD dependent oxidoreductase" evidence="2">
    <location>
        <begin position="6"/>
        <end position="359"/>
    </location>
</feature>
<dbReference type="GO" id="GO:0032981">
    <property type="term" value="P:mitochondrial respiratory chain complex I assembly"/>
    <property type="evidence" value="ECO:0007669"/>
    <property type="project" value="TreeGrafter"/>
</dbReference>
<evidence type="ECO:0000256" key="1">
    <source>
        <dbReference type="ARBA" id="ARBA00023002"/>
    </source>
</evidence>
<protein>
    <submittedName>
        <fullName evidence="3">FAD dependent oxidoreductase</fullName>
    </submittedName>
</protein>
<dbReference type="Gene3D" id="3.30.9.10">
    <property type="entry name" value="D-Amino Acid Oxidase, subunit A, domain 2"/>
    <property type="match status" value="1"/>
</dbReference>
<sequence length="389" mass="42709">MSNTYDVIIIGGGIMGSSTAYHLMKADKTLKVVVVEKDATYAKASTTLSMVNTRIQYSLKENIQISQHAENVLENFEDEMEVNGVRPNIVYKREGNLVILDAKAEASARKAYEMQKELGCAIEWWSPEKIKEVYPLYNMDGVVGGTFGPKDGHFDAYAVLMGYKAKARALGAQYMENEVVDLITADKAIQGVKLASGETLISSTVVNCTGAWAAKLCKKAGITIPVDPTKRQCFAVDPAIKPATALPLTFIPSGLYFRTETGGLILLGKSLPEDPVGFDFSWDQKRFLENLWIELAEFVPAFESLKLVRGWAGLYAVNTQDANSILGEWPELKGFYLVNGFSGHGLQQGPAVGRYITELITKTKPVLDLSIFGPQRIINNTPIMEGGIY</sequence>
<dbReference type="RefSeq" id="WP_015905652.1">
    <property type="nucleotide sequence ID" value="NC_012108.1"/>
</dbReference>
<organism evidence="3 4">
    <name type="scientific">Desulforapulum autotrophicum (strain ATCC 43914 / DSM 3382 / VKM B-1955 / HRM2)</name>
    <name type="common">Desulfobacterium autotrophicum</name>
    <dbReference type="NCBI Taxonomy" id="177437"/>
    <lineage>
        <taxon>Bacteria</taxon>
        <taxon>Pseudomonadati</taxon>
        <taxon>Thermodesulfobacteriota</taxon>
        <taxon>Desulfobacteria</taxon>
        <taxon>Desulfobacterales</taxon>
        <taxon>Desulfobacteraceae</taxon>
        <taxon>Desulforapulum</taxon>
    </lineage>
</organism>
<dbReference type="HOGENOM" id="CLU_007884_4_1_7"/>
<gene>
    <name evidence="3" type="ordered locus">HRM2_38480</name>
</gene>
<dbReference type="Gene3D" id="3.50.50.60">
    <property type="entry name" value="FAD/NAD(P)-binding domain"/>
    <property type="match status" value="1"/>
</dbReference>
<accession>C0QAX3</accession>
<dbReference type="eggNOG" id="COG0665">
    <property type="taxonomic scope" value="Bacteria"/>
</dbReference>
<dbReference type="GO" id="GO:0005737">
    <property type="term" value="C:cytoplasm"/>
    <property type="evidence" value="ECO:0007669"/>
    <property type="project" value="TreeGrafter"/>
</dbReference>
<dbReference type="KEGG" id="dat:HRM2_38480"/>
<dbReference type="EMBL" id="CP001087">
    <property type="protein sequence ID" value="ACN16906.1"/>
    <property type="molecule type" value="Genomic_DNA"/>
</dbReference>
<dbReference type="Proteomes" id="UP000000442">
    <property type="component" value="Chromosome"/>
</dbReference>
<evidence type="ECO:0000259" key="2">
    <source>
        <dbReference type="Pfam" id="PF01266"/>
    </source>
</evidence>
<evidence type="ECO:0000313" key="4">
    <source>
        <dbReference type="Proteomes" id="UP000000442"/>
    </source>
</evidence>
<evidence type="ECO:0000313" key="3">
    <source>
        <dbReference type="EMBL" id="ACN16906.1"/>
    </source>
</evidence>
<dbReference type="OrthoDB" id="9815989at2"/>
<keyword evidence="4" id="KW-1185">Reference proteome</keyword>
<dbReference type="SUPFAM" id="SSF51905">
    <property type="entry name" value="FAD/NAD(P)-binding domain"/>
    <property type="match status" value="1"/>
</dbReference>
<dbReference type="InterPro" id="IPR006076">
    <property type="entry name" value="FAD-dep_OxRdtase"/>
</dbReference>
<reference evidence="3 4" key="1">
    <citation type="journal article" date="2009" name="Environ. Microbiol.">
        <title>Genome sequence of Desulfobacterium autotrophicum HRM2, a marine sulfate reducer oxidizing organic carbon completely to carbon dioxide.</title>
        <authorList>
            <person name="Strittmatter A.W."/>
            <person name="Liesegang H."/>
            <person name="Rabus R."/>
            <person name="Decker I."/>
            <person name="Amann J."/>
            <person name="Andres S."/>
            <person name="Henne A."/>
            <person name="Fricke W.F."/>
            <person name="Martinez-Arias R."/>
            <person name="Bartels D."/>
            <person name="Goesmann A."/>
            <person name="Krause L."/>
            <person name="Puehler A."/>
            <person name="Klenk H.P."/>
            <person name="Richter M."/>
            <person name="Schuler M."/>
            <person name="Gloeckner F.O."/>
            <person name="Meyerdierks A."/>
            <person name="Gottschalk G."/>
            <person name="Amann R."/>
        </authorList>
    </citation>
    <scope>NUCLEOTIDE SEQUENCE [LARGE SCALE GENOMIC DNA]</scope>
    <source>
        <strain evidence="4">ATCC 43914 / DSM 3382 / HRM2</strain>
    </source>
</reference>
<dbReference type="Pfam" id="PF01266">
    <property type="entry name" value="DAO"/>
    <property type="match status" value="1"/>
</dbReference>
<dbReference type="InterPro" id="IPR036188">
    <property type="entry name" value="FAD/NAD-bd_sf"/>
</dbReference>
<dbReference type="AlphaFoldDB" id="C0QAX3"/>
<proteinExistence type="predicted"/>
<name>C0QAX3_DESAH</name>
<dbReference type="PANTHER" id="PTHR13847">
    <property type="entry name" value="SARCOSINE DEHYDROGENASE-RELATED"/>
    <property type="match status" value="1"/>
</dbReference>